<evidence type="ECO:0000259" key="11">
    <source>
        <dbReference type="Pfam" id="PF03449"/>
    </source>
</evidence>
<evidence type="ECO:0000313" key="12">
    <source>
        <dbReference type="EMBL" id="RVU35843.1"/>
    </source>
</evidence>
<sequence length="157" mass="17114">MEKVPMTLEGYEALQTELKMLKGTERPAIIQAIAEAREHGDLSENAEYHAARERQSFVEGRIAELEDKTSRAEIIDPTKLSGDQVMFGATVVIADCETDEEKKYQIVGESESDIAAGKLAVTSPMARALIGKSVGDAIEVHSPGGTKDYEIVSVEFK</sequence>
<keyword evidence="13" id="KW-1185">Reference proteome</keyword>
<dbReference type="SUPFAM" id="SSF46557">
    <property type="entry name" value="GreA transcript cleavage protein, N-terminal domain"/>
    <property type="match status" value="1"/>
</dbReference>
<dbReference type="SUPFAM" id="SSF54534">
    <property type="entry name" value="FKBP-like"/>
    <property type="match status" value="1"/>
</dbReference>
<name>A0A437QMU2_9PROT</name>
<organism evidence="12 13">
    <name type="scientific">Hwanghaeella grinnelliae</name>
    <dbReference type="NCBI Taxonomy" id="2500179"/>
    <lineage>
        <taxon>Bacteria</taxon>
        <taxon>Pseudomonadati</taxon>
        <taxon>Pseudomonadota</taxon>
        <taxon>Alphaproteobacteria</taxon>
        <taxon>Rhodospirillales</taxon>
        <taxon>Rhodospirillaceae</taxon>
        <taxon>Hwanghaeella</taxon>
    </lineage>
</organism>
<evidence type="ECO:0000256" key="9">
    <source>
        <dbReference type="RuleBase" id="RU000556"/>
    </source>
</evidence>
<evidence type="ECO:0000256" key="4">
    <source>
        <dbReference type="ARBA" id="ARBA00023125"/>
    </source>
</evidence>
<dbReference type="InterPro" id="IPR036953">
    <property type="entry name" value="GreA/GreB_C_sf"/>
</dbReference>
<reference evidence="13" key="1">
    <citation type="submission" date="2019-01" db="EMBL/GenBank/DDBJ databases">
        <title>Gri0909 isolated from a small marine red alga.</title>
        <authorList>
            <person name="Kim J."/>
            <person name="Jeong S.E."/>
            <person name="Jeon C.O."/>
        </authorList>
    </citation>
    <scope>NUCLEOTIDE SEQUENCE [LARGE SCALE GENOMIC DNA]</scope>
    <source>
        <strain evidence="13">Gri0909</strain>
    </source>
</reference>
<evidence type="ECO:0000256" key="7">
    <source>
        <dbReference type="ARBA" id="ARBA00030776"/>
    </source>
</evidence>
<dbReference type="OrthoDB" id="9808774at2"/>
<dbReference type="GO" id="GO:0070063">
    <property type="term" value="F:RNA polymerase binding"/>
    <property type="evidence" value="ECO:0007669"/>
    <property type="project" value="InterPro"/>
</dbReference>
<dbReference type="AlphaFoldDB" id="A0A437QMU2"/>
<dbReference type="GO" id="GO:0003746">
    <property type="term" value="F:translation elongation factor activity"/>
    <property type="evidence" value="ECO:0007669"/>
    <property type="project" value="UniProtKB-KW"/>
</dbReference>
<evidence type="ECO:0000256" key="5">
    <source>
        <dbReference type="ARBA" id="ARBA00023163"/>
    </source>
</evidence>
<dbReference type="InterPro" id="IPR022691">
    <property type="entry name" value="Tscrpt_elong_fac_GreA/B_N"/>
</dbReference>
<proteinExistence type="inferred from homology"/>
<dbReference type="InterPro" id="IPR006359">
    <property type="entry name" value="Tscrpt_elong_fac_GreA"/>
</dbReference>
<dbReference type="EMBL" id="SADE01000002">
    <property type="protein sequence ID" value="RVU35843.1"/>
    <property type="molecule type" value="Genomic_DNA"/>
</dbReference>
<evidence type="ECO:0000256" key="8">
    <source>
        <dbReference type="HAMAP-Rule" id="MF_00105"/>
    </source>
</evidence>
<dbReference type="Proteomes" id="UP000287447">
    <property type="component" value="Unassembled WGS sequence"/>
</dbReference>
<keyword evidence="12" id="KW-0251">Elongation factor</keyword>
<dbReference type="PANTHER" id="PTHR30437">
    <property type="entry name" value="TRANSCRIPTION ELONGATION FACTOR GREA"/>
    <property type="match status" value="1"/>
</dbReference>
<dbReference type="PANTHER" id="PTHR30437:SF4">
    <property type="entry name" value="TRANSCRIPTION ELONGATION FACTOR GREA"/>
    <property type="match status" value="1"/>
</dbReference>
<evidence type="ECO:0000256" key="3">
    <source>
        <dbReference type="ARBA" id="ARBA00023015"/>
    </source>
</evidence>
<accession>A0A437QMU2</accession>
<comment type="similarity">
    <text evidence="1 8 9">Belongs to the GreA/GreB family.</text>
</comment>
<dbReference type="Gene3D" id="3.10.50.30">
    <property type="entry name" value="Transcription elongation factor, GreA/GreB, C-terminal domain"/>
    <property type="match status" value="1"/>
</dbReference>
<dbReference type="Pfam" id="PF01272">
    <property type="entry name" value="GreA_GreB"/>
    <property type="match status" value="1"/>
</dbReference>
<evidence type="ECO:0000256" key="1">
    <source>
        <dbReference type="ARBA" id="ARBA00008213"/>
    </source>
</evidence>
<dbReference type="NCBIfam" id="NF001263">
    <property type="entry name" value="PRK00226.1-4"/>
    <property type="match status" value="1"/>
</dbReference>
<dbReference type="NCBIfam" id="TIGR01462">
    <property type="entry name" value="greA"/>
    <property type="match status" value="1"/>
</dbReference>
<dbReference type="InterPro" id="IPR018151">
    <property type="entry name" value="TF_GreA/GreB_CS"/>
</dbReference>
<dbReference type="InterPro" id="IPR023459">
    <property type="entry name" value="Tscrpt_elong_fac_GreA/B_fam"/>
</dbReference>
<dbReference type="RefSeq" id="WP_127765320.1">
    <property type="nucleotide sequence ID" value="NZ_SADE01000002.1"/>
</dbReference>
<feature type="domain" description="Transcription elongation factor GreA/GreB N-terminal" evidence="11">
    <location>
        <begin position="4"/>
        <end position="74"/>
    </location>
</feature>
<feature type="domain" description="Transcription elongation factor GreA/GreB C-terminal" evidence="10">
    <location>
        <begin position="82"/>
        <end position="155"/>
    </location>
</feature>
<keyword evidence="5 8" id="KW-0804">Transcription</keyword>
<protein>
    <recommendedName>
        <fullName evidence="2 8">Transcription elongation factor GreA</fullName>
    </recommendedName>
    <alternativeName>
        <fullName evidence="7 8">Transcript cleavage factor GreA</fullName>
    </alternativeName>
</protein>
<dbReference type="InterPro" id="IPR036805">
    <property type="entry name" value="Tscrpt_elong_fac_GreA/B_N_sf"/>
</dbReference>
<dbReference type="NCBIfam" id="NF001261">
    <property type="entry name" value="PRK00226.1-2"/>
    <property type="match status" value="1"/>
</dbReference>
<dbReference type="GO" id="GO:0032784">
    <property type="term" value="P:regulation of DNA-templated transcription elongation"/>
    <property type="evidence" value="ECO:0007669"/>
    <property type="project" value="UniProtKB-UniRule"/>
</dbReference>
<dbReference type="InterPro" id="IPR028624">
    <property type="entry name" value="Tscrpt_elong_fac_GreA/B"/>
</dbReference>
<evidence type="ECO:0000256" key="6">
    <source>
        <dbReference type="ARBA" id="ARBA00024916"/>
    </source>
</evidence>
<comment type="caution">
    <text evidence="12">The sequence shown here is derived from an EMBL/GenBank/DDBJ whole genome shotgun (WGS) entry which is preliminary data.</text>
</comment>
<dbReference type="InterPro" id="IPR001437">
    <property type="entry name" value="Tscrpt_elong_fac_GreA/B_C"/>
</dbReference>
<dbReference type="Pfam" id="PF03449">
    <property type="entry name" value="GreA_GreB_N"/>
    <property type="match status" value="1"/>
</dbReference>
<dbReference type="HAMAP" id="MF_00105">
    <property type="entry name" value="GreA_GreB"/>
    <property type="match status" value="1"/>
</dbReference>
<dbReference type="Gene3D" id="1.10.287.180">
    <property type="entry name" value="Transcription elongation factor, GreA/GreB, N-terminal domain"/>
    <property type="match status" value="1"/>
</dbReference>
<evidence type="ECO:0000313" key="13">
    <source>
        <dbReference type="Proteomes" id="UP000287447"/>
    </source>
</evidence>
<comment type="function">
    <text evidence="6 8 9">Necessary for efficient RNA polymerase transcription elongation past template-encoded arresting sites. The arresting sites in DNA have the property of trapping a certain fraction of elongating RNA polymerases that pass through, resulting in locked ternary complexes. Cleavage of the nascent transcript by cleavage factors such as GreA or GreB allows the resumption of elongation from the new 3'terminus. GreA releases sequences of 2 to 3 nucleotides.</text>
</comment>
<evidence type="ECO:0000259" key="10">
    <source>
        <dbReference type="Pfam" id="PF01272"/>
    </source>
</evidence>
<dbReference type="GO" id="GO:0006354">
    <property type="term" value="P:DNA-templated transcription elongation"/>
    <property type="evidence" value="ECO:0007669"/>
    <property type="project" value="TreeGrafter"/>
</dbReference>
<keyword evidence="3 8" id="KW-0805">Transcription regulation</keyword>
<dbReference type="NCBIfam" id="NF001264">
    <property type="entry name" value="PRK00226.1-5"/>
    <property type="match status" value="1"/>
</dbReference>
<dbReference type="FunFam" id="3.10.50.30:FF:000001">
    <property type="entry name" value="Transcription elongation factor GreA"/>
    <property type="match status" value="1"/>
</dbReference>
<keyword evidence="4 8" id="KW-0238">DNA-binding</keyword>
<evidence type="ECO:0000256" key="2">
    <source>
        <dbReference type="ARBA" id="ARBA00013729"/>
    </source>
</evidence>
<dbReference type="PROSITE" id="PS00829">
    <property type="entry name" value="GREAB_1"/>
    <property type="match status" value="1"/>
</dbReference>
<keyword evidence="12" id="KW-0648">Protein biosynthesis</keyword>
<gene>
    <name evidence="8 12" type="primary">greA</name>
    <name evidence="12" type="ORF">EOI86_11295</name>
</gene>
<dbReference type="PIRSF" id="PIRSF006092">
    <property type="entry name" value="GreA_GreB"/>
    <property type="match status" value="1"/>
</dbReference>
<dbReference type="FunFam" id="1.10.287.180:FF:000001">
    <property type="entry name" value="Transcription elongation factor GreA"/>
    <property type="match status" value="1"/>
</dbReference>
<dbReference type="GO" id="GO:0003677">
    <property type="term" value="F:DNA binding"/>
    <property type="evidence" value="ECO:0007669"/>
    <property type="project" value="UniProtKB-UniRule"/>
</dbReference>